<evidence type="ECO:0000313" key="2">
    <source>
        <dbReference type="EMBL" id="MCP9763599.1"/>
    </source>
</evidence>
<feature type="domain" description="ATPase AAA-type core" evidence="1">
    <location>
        <begin position="25"/>
        <end position="285"/>
    </location>
</feature>
<dbReference type="InterPro" id="IPR003959">
    <property type="entry name" value="ATPase_AAA_core"/>
</dbReference>
<proteinExistence type="predicted"/>
<comment type="caution">
    <text evidence="2">The sequence shown here is derived from an EMBL/GenBank/DDBJ whole genome shotgun (WGS) entry which is preliminary data.</text>
</comment>
<protein>
    <submittedName>
        <fullName evidence="2">Chromosome segregation protein SMC</fullName>
    </submittedName>
</protein>
<reference evidence="2 3" key="1">
    <citation type="submission" date="2018-11" db="EMBL/GenBank/DDBJ databases">
        <title>Novel bacteria species description.</title>
        <authorList>
            <person name="Han J.-H."/>
        </authorList>
    </citation>
    <scope>NUCLEOTIDE SEQUENCE [LARGE SCALE GENOMIC DNA]</scope>
    <source>
        <strain evidence="2 3">KCTC23259</strain>
    </source>
</reference>
<dbReference type="InterPro" id="IPR014555">
    <property type="entry name" value="RecF-like"/>
</dbReference>
<accession>A0AAE3KTC9</accession>
<evidence type="ECO:0000259" key="1">
    <source>
        <dbReference type="Pfam" id="PF13304"/>
    </source>
</evidence>
<dbReference type="Pfam" id="PF13304">
    <property type="entry name" value="AAA_21"/>
    <property type="match status" value="1"/>
</dbReference>
<sequence>MKIKSLNIKNFKSIVDITINEPNPFTVFVGPNGSGKSNIFECLQFMSLARQIDSADLFGGFKQILNRKSPNLPIDYEFNFLDDSKKLCNRKYSRLPSNQMSDLRNYDSEPQVKVDEVTGKYSITEPKDFYRFNRIFIKNKDVVKINYNSNNFLIEDCSNLEKVLKRLLEEEFKREEITDWLSLFIPEFDKIEVQKPGHSSKEDLFIYQKYYDEPFDRELISDGTYNIIALLTAVYQSDEPQFLCIEEPENGLHPFVIRKLVDFFRQACEDKGHYIWLNTHSQTLVECLTADEVIVVDKSEGETKVTQLKGTNLHGLDMAEYWLSGATGGGTPW</sequence>
<keyword evidence="3" id="KW-1185">Reference proteome</keyword>
<dbReference type="Proteomes" id="UP001204144">
    <property type="component" value="Unassembled WGS sequence"/>
</dbReference>
<dbReference type="RefSeq" id="WP_255037377.1">
    <property type="nucleotide sequence ID" value="NZ_RJUF01000032.1"/>
</dbReference>
<evidence type="ECO:0000313" key="3">
    <source>
        <dbReference type="Proteomes" id="UP001204144"/>
    </source>
</evidence>
<gene>
    <name evidence="2" type="ORF">EGI31_11585</name>
</gene>
<organism evidence="2 3">
    <name type="scientific">Lacihabitans soyangensis</name>
    <dbReference type="NCBI Taxonomy" id="869394"/>
    <lineage>
        <taxon>Bacteria</taxon>
        <taxon>Pseudomonadati</taxon>
        <taxon>Bacteroidota</taxon>
        <taxon>Cytophagia</taxon>
        <taxon>Cytophagales</taxon>
        <taxon>Leadbetterellaceae</taxon>
        <taxon>Lacihabitans</taxon>
    </lineage>
</organism>
<dbReference type="Gene3D" id="3.40.50.300">
    <property type="entry name" value="P-loop containing nucleotide triphosphate hydrolases"/>
    <property type="match status" value="1"/>
</dbReference>
<dbReference type="PANTHER" id="PTHR40396:SF1">
    <property type="entry name" value="ATPASE AAA-TYPE CORE DOMAIN-CONTAINING PROTEIN"/>
    <property type="match status" value="1"/>
</dbReference>
<dbReference type="PANTHER" id="PTHR40396">
    <property type="entry name" value="ATPASE-LIKE PROTEIN"/>
    <property type="match status" value="1"/>
</dbReference>
<dbReference type="GO" id="GO:0016887">
    <property type="term" value="F:ATP hydrolysis activity"/>
    <property type="evidence" value="ECO:0007669"/>
    <property type="project" value="InterPro"/>
</dbReference>
<dbReference type="InterPro" id="IPR027417">
    <property type="entry name" value="P-loop_NTPase"/>
</dbReference>
<dbReference type="GO" id="GO:0005524">
    <property type="term" value="F:ATP binding"/>
    <property type="evidence" value="ECO:0007669"/>
    <property type="project" value="InterPro"/>
</dbReference>
<dbReference type="EMBL" id="RJUF01000032">
    <property type="protein sequence ID" value="MCP9763599.1"/>
    <property type="molecule type" value="Genomic_DNA"/>
</dbReference>
<dbReference type="PIRSF" id="PIRSF029347">
    <property type="entry name" value="RecF"/>
    <property type="match status" value="1"/>
</dbReference>
<dbReference type="AlphaFoldDB" id="A0AAE3KTC9"/>
<name>A0AAE3KTC9_9BACT</name>
<dbReference type="SUPFAM" id="SSF52540">
    <property type="entry name" value="P-loop containing nucleoside triphosphate hydrolases"/>
    <property type="match status" value="1"/>
</dbReference>